<sequence>MDITIILSERGKELALVNLYKYKLIGERKKDNLLRWRCTNNKCSAIMFSGFDKRKVIETAGQHNHDKNSIEKIETQVLRENCKRKAEESIYTRPLKIIRTELLNSSPTSNLNNQNVRNVRKAMYDKRKQTYPKLPTSLDETIHQLSDLKNEECFKYKGQQFIYMPTDDNFVCLTTEQNLQFMTNNCTEYFGDGTFNYAPKYFIQLYTIHGYKNGYYLPLVYFFLPNKTRSTYIKMWQFLNNLCLKLCEKSLQINTFHVDFEIGAHQAITDVFGNIKIIGCRFHLGQSWWKKVRNSYII</sequence>
<gene>
    <name evidence="6" type="ORF">g.166823</name>
</gene>
<keyword evidence="1" id="KW-0479">Metal-binding</keyword>
<keyword evidence="2" id="KW-0863">Zinc-finger</keyword>
<accession>A0A2S2QCL1</accession>
<reference evidence="6" key="1">
    <citation type="submission" date="2018-04" db="EMBL/GenBank/DDBJ databases">
        <title>Transcriptome assembly of Sipha flava.</title>
        <authorList>
            <person name="Scully E.D."/>
            <person name="Geib S.M."/>
            <person name="Palmer N.A."/>
            <person name="Koch K."/>
            <person name="Bradshaw J."/>
            <person name="Heng-Moss T."/>
            <person name="Sarath G."/>
        </authorList>
    </citation>
    <scope>NUCLEOTIDE SEQUENCE</scope>
</reference>
<dbReference type="Pfam" id="PF10551">
    <property type="entry name" value="MULE"/>
    <property type="match status" value="1"/>
</dbReference>
<protein>
    <recommendedName>
        <fullName evidence="7">MULE transposase domain-containing protein</fullName>
    </recommendedName>
</protein>
<evidence type="ECO:0000259" key="4">
    <source>
        <dbReference type="Pfam" id="PF04500"/>
    </source>
</evidence>
<dbReference type="InterPro" id="IPR018289">
    <property type="entry name" value="MULE_transposase_dom"/>
</dbReference>
<name>A0A2S2QCL1_9HEMI</name>
<dbReference type="EMBL" id="GGMS01006276">
    <property type="protein sequence ID" value="MBY75479.1"/>
    <property type="molecule type" value="Transcribed_RNA"/>
</dbReference>
<dbReference type="Pfam" id="PF04500">
    <property type="entry name" value="FLYWCH"/>
    <property type="match status" value="1"/>
</dbReference>
<evidence type="ECO:0008006" key="7">
    <source>
        <dbReference type="Google" id="ProtNLM"/>
    </source>
</evidence>
<evidence type="ECO:0000256" key="3">
    <source>
        <dbReference type="ARBA" id="ARBA00022833"/>
    </source>
</evidence>
<dbReference type="GO" id="GO:0008270">
    <property type="term" value="F:zinc ion binding"/>
    <property type="evidence" value="ECO:0007669"/>
    <property type="project" value="UniProtKB-KW"/>
</dbReference>
<feature type="domain" description="MULE transposase" evidence="5">
    <location>
        <begin position="192"/>
        <end position="285"/>
    </location>
</feature>
<evidence type="ECO:0000256" key="2">
    <source>
        <dbReference type="ARBA" id="ARBA00022771"/>
    </source>
</evidence>
<organism evidence="6">
    <name type="scientific">Sipha flava</name>
    <name type="common">yellow sugarcane aphid</name>
    <dbReference type="NCBI Taxonomy" id="143950"/>
    <lineage>
        <taxon>Eukaryota</taxon>
        <taxon>Metazoa</taxon>
        <taxon>Ecdysozoa</taxon>
        <taxon>Arthropoda</taxon>
        <taxon>Hexapoda</taxon>
        <taxon>Insecta</taxon>
        <taxon>Pterygota</taxon>
        <taxon>Neoptera</taxon>
        <taxon>Paraneoptera</taxon>
        <taxon>Hemiptera</taxon>
        <taxon>Sternorrhyncha</taxon>
        <taxon>Aphidomorpha</taxon>
        <taxon>Aphidoidea</taxon>
        <taxon>Aphididae</taxon>
        <taxon>Sipha</taxon>
    </lineage>
</organism>
<proteinExistence type="predicted"/>
<feature type="domain" description="FLYWCH-type" evidence="4">
    <location>
        <begin position="7"/>
        <end position="65"/>
    </location>
</feature>
<evidence type="ECO:0000259" key="5">
    <source>
        <dbReference type="Pfam" id="PF10551"/>
    </source>
</evidence>
<dbReference type="OrthoDB" id="6598576at2759"/>
<evidence type="ECO:0000313" key="6">
    <source>
        <dbReference type="EMBL" id="MBY75479.1"/>
    </source>
</evidence>
<dbReference type="InterPro" id="IPR007588">
    <property type="entry name" value="Znf_FLYWCH"/>
</dbReference>
<dbReference type="AlphaFoldDB" id="A0A2S2QCL1"/>
<keyword evidence="3" id="KW-0862">Zinc</keyword>
<dbReference type="Gene3D" id="2.20.25.240">
    <property type="match status" value="1"/>
</dbReference>
<evidence type="ECO:0000256" key="1">
    <source>
        <dbReference type="ARBA" id="ARBA00022723"/>
    </source>
</evidence>